<sequence>MRRPKWGVVNWAVKKRLRSSLFSVIHMQSECCCIYV</sequence>
<dbReference type="AlphaFoldDB" id="A0A0A9C1T9"/>
<organism evidence="1">
    <name type="scientific">Arundo donax</name>
    <name type="common">Giant reed</name>
    <name type="synonym">Donax arundinaceus</name>
    <dbReference type="NCBI Taxonomy" id="35708"/>
    <lineage>
        <taxon>Eukaryota</taxon>
        <taxon>Viridiplantae</taxon>
        <taxon>Streptophyta</taxon>
        <taxon>Embryophyta</taxon>
        <taxon>Tracheophyta</taxon>
        <taxon>Spermatophyta</taxon>
        <taxon>Magnoliopsida</taxon>
        <taxon>Liliopsida</taxon>
        <taxon>Poales</taxon>
        <taxon>Poaceae</taxon>
        <taxon>PACMAD clade</taxon>
        <taxon>Arundinoideae</taxon>
        <taxon>Arundineae</taxon>
        <taxon>Arundo</taxon>
    </lineage>
</organism>
<evidence type="ECO:0000313" key="1">
    <source>
        <dbReference type="EMBL" id="JAD67365.1"/>
    </source>
</evidence>
<name>A0A0A9C1T9_ARUDO</name>
<protein>
    <submittedName>
        <fullName evidence="1">Uncharacterized protein</fullName>
    </submittedName>
</protein>
<reference evidence="1" key="2">
    <citation type="journal article" date="2015" name="Data Brief">
        <title>Shoot transcriptome of the giant reed, Arundo donax.</title>
        <authorList>
            <person name="Barrero R.A."/>
            <person name="Guerrero F.D."/>
            <person name="Moolhuijzen P."/>
            <person name="Goolsby J.A."/>
            <person name="Tidwell J."/>
            <person name="Bellgard S.E."/>
            <person name="Bellgard M.I."/>
        </authorList>
    </citation>
    <scope>NUCLEOTIDE SEQUENCE</scope>
    <source>
        <tissue evidence="1">Shoot tissue taken approximately 20 cm above the soil surface</tissue>
    </source>
</reference>
<dbReference type="EMBL" id="GBRH01230530">
    <property type="protein sequence ID" value="JAD67365.1"/>
    <property type="molecule type" value="Transcribed_RNA"/>
</dbReference>
<reference evidence="1" key="1">
    <citation type="submission" date="2014-09" db="EMBL/GenBank/DDBJ databases">
        <authorList>
            <person name="Magalhaes I.L.F."/>
            <person name="Oliveira U."/>
            <person name="Santos F.R."/>
            <person name="Vidigal T.H.D.A."/>
            <person name="Brescovit A.D."/>
            <person name="Santos A.J."/>
        </authorList>
    </citation>
    <scope>NUCLEOTIDE SEQUENCE</scope>
    <source>
        <tissue evidence="1">Shoot tissue taken approximately 20 cm above the soil surface</tissue>
    </source>
</reference>
<accession>A0A0A9C1T9</accession>
<proteinExistence type="predicted"/>